<dbReference type="Pfam" id="PF25232">
    <property type="entry name" value="DUF7848"/>
    <property type="match status" value="1"/>
</dbReference>
<dbReference type="AlphaFoldDB" id="A0A5P0YXK7"/>
<accession>A0A5P0YXK7</accession>
<dbReference type="Proteomes" id="UP000320857">
    <property type="component" value="Unassembled WGS sequence"/>
</dbReference>
<gene>
    <name evidence="2" type="ORF">FNX44_024825</name>
</gene>
<evidence type="ECO:0000313" key="2">
    <source>
        <dbReference type="EMBL" id="MQS05018.1"/>
    </source>
</evidence>
<name>A0A5P0YXK7_9ACTN</name>
<dbReference type="InterPro" id="IPR057170">
    <property type="entry name" value="DUF7848"/>
</dbReference>
<organism evidence="2 3">
    <name type="scientific">Streptomyces alkaliterrae</name>
    <dbReference type="NCBI Taxonomy" id="2213162"/>
    <lineage>
        <taxon>Bacteria</taxon>
        <taxon>Bacillati</taxon>
        <taxon>Actinomycetota</taxon>
        <taxon>Actinomycetes</taxon>
        <taxon>Kitasatosporales</taxon>
        <taxon>Streptomycetaceae</taxon>
        <taxon>Streptomyces</taxon>
    </lineage>
</organism>
<feature type="domain" description="DUF7848" evidence="1">
    <location>
        <begin position="1"/>
        <end position="94"/>
    </location>
</feature>
<keyword evidence="3" id="KW-1185">Reference proteome</keyword>
<comment type="caution">
    <text evidence="2">The sequence shown here is derived from an EMBL/GenBank/DDBJ whole genome shotgun (WGS) entry which is preliminary data.</text>
</comment>
<evidence type="ECO:0000259" key="1">
    <source>
        <dbReference type="Pfam" id="PF25232"/>
    </source>
</evidence>
<dbReference type="EMBL" id="VJYK02000410">
    <property type="protein sequence ID" value="MQS05018.1"/>
    <property type="molecule type" value="Genomic_DNA"/>
</dbReference>
<sequence>MTRGRYAFRRFRVQPDGEPDAEGRTAMMQCAVCGQTGPTVESPKRESAEAQGRAILRSAEGAASWVESHRRREREHFTFRLLVGIPYRLIPGEWQ</sequence>
<evidence type="ECO:0000313" key="3">
    <source>
        <dbReference type="Proteomes" id="UP000320857"/>
    </source>
</evidence>
<protein>
    <recommendedName>
        <fullName evidence="1">DUF7848 domain-containing protein</fullName>
    </recommendedName>
</protein>
<proteinExistence type="predicted"/>
<reference evidence="2 3" key="1">
    <citation type="submission" date="2019-10" db="EMBL/GenBank/DDBJ databases">
        <title>Streptomyces sp. nov., a novel actinobacterium isolated from alkaline environment.</title>
        <authorList>
            <person name="Golinska P."/>
        </authorList>
    </citation>
    <scope>NUCLEOTIDE SEQUENCE [LARGE SCALE GENOMIC DNA]</scope>
    <source>
        <strain evidence="2 3">OF1</strain>
    </source>
</reference>